<evidence type="ECO:0000313" key="1">
    <source>
        <dbReference type="EMBL" id="GIM44500.1"/>
    </source>
</evidence>
<gene>
    <name evidence="1" type="ORF">DNHGIG_00490</name>
</gene>
<dbReference type="Proteomes" id="UP001057291">
    <property type="component" value="Unassembled WGS sequence"/>
</dbReference>
<accession>A0AAV4L9Q1</accession>
<proteinExistence type="predicted"/>
<evidence type="ECO:0000313" key="2">
    <source>
        <dbReference type="Proteomes" id="UP001057291"/>
    </source>
</evidence>
<name>A0AAV4L9Q1_9BACL</name>
<comment type="caution">
    <text evidence="1">The sequence shown here is derived from an EMBL/GenBank/DDBJ whole genome shotgun (WGS) entry which is preliminary data.</text>
</comment>
<protein>
    <recommendedName>
        <fullName evidence="3">WGR domain-containing protein</fullName>
    </recommendedName>
</protein>
<reference evidence="1" key="1">
    <citation type="journal article" date="2023" name="Int. J. Syst. Evol. Microbiol.">
        <title>Collibacillus ludicampi gen. nov., sp. nov., a new soil bacterium of the family Alicyclobacillaceae.</title>
        <authorList>
            <person name="Jojima T."/>
            <person name="Ioku Y."/>
            <person name="Fukuta Y."/>
            <person name="Shirasaka N."/>
            <person name="Matsumura Y."/>
            <person name="Mori M."/>
        </authorList>
    </citation>
    <scope>NUCLEOTIDE SEQUENCE</scope>
    <source>
        <strain evidence="1">TP075</strain>
    </source>
</reference>
<sequence length="108" mass="12015">MLIPVEDTFYHVAVVNDTTDGKYTIELRPHSGAGGGGPVVSFDSYKLAIEKAEYFAKTCSLAYRHGFQYNASKGQFIYGKDSNRCIHVAMAIDPEYHSDFLAMLKAKQ</sequence>
<keyword evidence="2" id="KW-1185">Reference proteome</keyword>
<dbReference type="RefSeq" id="WP_282197774.1">
    <property type="nucleotide sequence ID" value="NZ_BOQE01000001.1"/>
</dbReference>
<dbReference type="EMBL" id="BOQE01000001">
    <property type="protein sequence ID" value="GIM44500.1"/>
    <property type="molecule type" value="Genomic_DNA"/>
</dbReference>
<dbReference type="AlphaFoldDB" id="A0AAV4L9Q1"/>
<evidence type="ECO:0008006" key="3">
    <source>
        <dbReference type="Google" id="ProtNLM"/>
    </source>
</evidence>
<organism evidence="1 2">
    <name type="scientific">Collibacillus ludicampi</name>
    <dbReference type="NCBI Taxonomy" id="2771369"/>
    <lineage>
        <taxon>Bacteria</taxon>
        <taxon>Bacillati</taxon>
        <taxon>Bacillota</taxon>
        <taxon>Bacilli</taxon>
        <taxon>Bacillales</taxon>
        <taxon>Alicyclobacillaceae</taxon>
        <taxon>Collibacillus</taxon>
    </lineage>
</organism>